<sequence length="345" mass="40235">MEPVKIVDFTKKTELISLDDGFSICTVLSKGTDNIKHVNNISYVNVQLTNEWVKNFLKHGDKLYYMDYFGKQYENICKNISSVNRKINDTEYKTINIKKGLVLYNITKSAGHELCFIMAGIYLLHKLDLINEYDIIIPNTIKNFGKFINSILLLFFKEDKIHFVDDKTIVNISESIIYTPPHFKVVDHNSVLLEKLKLNIDTSIYYKNVCLIKSEIDLKYRNTPHKSFAQSYLDFFVRNDFKVFSPNDYDVITLFNIINNCDNIILSWGCNAWINSIFVNKKTNVLILCHKGYSNEYNKTYNYTKNHMTLCTPVCNKLIMAFDLESELSNDYEKTMQEYIGSLLC</sequence>
<evidence type="ECO:0008006" key="2">
    <source>
        <dbReference type="Google" id="ProtNLM"/>
    </source>
</evidence>
<evidence type="ECO:0000313" key="1">
    <source>
        <dbReference type="EMBL" id="QHU26708.1"/>
    </source>
</evidence>
<protein>
    <recommendedName>
        <fullName evidence="2">DUF563 domain-containing protein</fullName>
    </recommendedName>
</protein>
<reference evidence="1" key="1">
    <citation type="journal article" date="2020" name="Nature">
        <title>Giant virus diversity and host interactions through global metagenomics.</title>
        <authorList>
            <person name="Schulz F."/>
            <person name="Roux S."/>
            <person name="Paez-Espino D."/>
            <person name="Jungbluth S."/>
            <person name="Walsh D.A."/>
            <person name="Denef V.J."/>
            <person name="McMahon K.D."/>
            <person name="Konstantinidis K.T."/>
            <person name="Eloe-Fadrosh E.A."/>
            <person name="Kyrpides N.C."/>
            <person name="Woyke T."/>
        </authorList>
    </citation>
    <scope>NUCLEOTIDE SEQUENCE</scope>
    <source>
        <strain evidence="1">GVMAG-M-3300027759-42</strain>
    </source>
</reference>
<accession>A0A6C0LAM1</accession>
<organism evidence="1">
    <name type="scientific">viral metagenome</name>
    <dbReference type="NCBI Taxonomy" id="1070528"/>
    <lineage>
        <taxon>unclassified sequences</taxon>
        <taxon>metagenomes</taxon>
        <taxon>organismal metagenomes</taxon>
    </lineage>
</organism>
<name>A0A6C0LAM1_9ZZZZ</name>
<proteinExistence type="predicted"/>
<dbReference type="AlphaFoldDB" id="A0A6C0LAM1"/>
<dbReference type="EMBL" id="MN740444">
    <property type="protein sequence ID" value="QHU26708.1"/>
    <property type="molecule type" value="Genomic_DNA"/>
</dbReference>